<dbReference type="AlphaFoldDB" id="A0A1T5HWZ3"/>
<accession>A0A1T5HWZ3</accession>
<dbReference type="EC" id="3.5.1.5" evidence="4"/>
<organism evidence="4 5">
    <name type="scientific">Photobacterium piscicola</name>
    <dbReference type="NCBI Taxonomy" id="1378299"/>
    <lineage>
        <taxon>Bacteria</taxon>
        <taxon>Pseudomonadati</taxon>
        <taxon>Pseudomonadota</taxon>
        <taxon>Gammaproteobacteria</taxon>
        <taxon>Vibrionales</taxon>
        <taxon>Vibrionaceae</taxon>
        <taxon>Photobacterium</taxon>
    </lineage>
</organism>
<proteinExistence type="predicted"/>
<dbReference type="InterPro" id="IPR050069">
    <property type="entry name" value="Urease_subunit"/>
</dbReference>
<keyword evidence="1 4" id="KW-0378">Hydrolase</keyword>
<dbReference type="Proteomes" id="UP000189966">
    <property type="component" value="Unassembled WGS sequence"/>
</dbReference>
<evidence type="ECO:0000256" key="1">
    <source>
        <dbReference type="ARBA" id="ARBA00022801"/>
    </source>
</evidence>
<dbReference type="Proteomes" id="UP001339429">
    <property type="component" value="Unassembled WGS sequence"/>
</dbReference>
<evidence type="ECO:0000313" key="5">
    <source>
        <dbReference type="Proteomes" id="UP000189966"/>
    </source>
</evidence>
<dbReference type="RefSeq" id="WP_080156092.1">
    <property type="nucleotide sequence ID" value="NZ_CP175535.1"/>
</dbReference>
<dbReference type="CDD" id="cd00407">
    <property type="entry name" value="Urease_beta"/>
    <property type="match status" value="1"/>
</dbReference>
<name>A0A1T5HWZ3_9GAMM</name>
<gene>
    <name evidence="4" type="primary">ureB</name>
    <name evidence="4" type="ORF">CZ809_00761</name>
    <name evidence="3" type="ORF">VXS00_12800</name>
</gene>
<reference evidence="3 6" key="2">
    <citation type="submission" date="2024-01" db="EMBL/GenBank/DDBJ databases">
        <title>Active colonisers of the gastrointestinal tract of Atlantic salmon farmed in a warm water region.</title>
        <authorList>
            <person name="Bowman J.P."/>
        </authorList>
    </citation>
    <scope>NUCLEOTIDE SEQUENCE [LARGE SCALE GENOMIC DNA]</scope>
    <source>
        <strain evidence="3 6">S4MW1</strain>
    </source>
</reference>
<evidence type="ECO:0000313" key="6">
    <source>
        <dbReference type="Proteomes" id="UP001339429"/>
    </source>
</evidence>
<comment type="catalytic activity">
    <reaction evidence="2">
        <text>urea + 2 H2O + H(+) = hydrogencarbonate + 2 NH4(+)</text>
        <dbReference type="Rhea" id="RHEA:20557"/>
        <dbReference type="ChEBI" id="CHEBI:15377"/>
        <dbReference type="ChEBI" id="CHEBI:15378"/>
        <dbReference type="ChEBI" id="CHEBI:16199"/>
        <dbReference type="ChEBI" id="CHEBI:17544"/>
        <dbReference type="ChEBI" id="CHEBI:28938"/>
        <dbReference type="EC" id="3.5.1.5"/>
    </reaction>
</comment>
<dbReference type="InterPro" id="IPR002019">
    <property type="entry name" value="Urease_beta-like"/>
</dbReference>
<reference evidence="4 5" key="1">
    <citation type="submission" date="2017-02" db="EMBL/GenBank/DDBJ databases">
        <authorList>
            <person name="Peterson S.W."/>
        </authorList>
    </citation>
    <scope>NUCLEOTIDE SEQUENCE [LARGE SCALE GENOMIC DNA]</scope>
    <source>
        <strain evidence="5">type strain: NCCB 100098</strain>
        <strain evidence="4">Type strain: NCCB 100098</strain>
    </source>
</reference>
<keyword evidence="6" id="KW-1185">Reference proteome</keyword>
<dbReference type="OrthoDB" id="9797217at2"/>
<dbReference type="PANTHER" id="PTHR33569">
    <property type="entry name" value="UREASE"/>
    <property type="match status" value="1"/>
</dbReference>
<sequence length="108" mass="12100">MIAGEIVCNEQIKEICINENRNTITISIENCGDRTVQIGSHYHFYETNYALKFNREITKGYHLNIAAGMSIRVLAGQKMDVELVEFSGAKNIAGFQGKFVQKAGQKND</sequence>
<dbReference type="EMBL" id="JAYXUD010000010">
    <property type="protein sequence ID" value="MEC6899523.1"/>
    <property type="molecule type" value="Genomic_DNA"/>
</dbReference>
<dbReference type="GO" id="GO:0009039">
    <property type="term" value="F:urease activity"/>
    <property type="evidence" value="ECO:0007669"/>
    <property type="project" value="UniProtKB-EC"/>
</dbReference>
<dbReference type="PANTHER" id="PTHR33569:SF1">
    <property type="entry name" value="UREASE"/>
    <property type="match status" value="1"/>
</dbReference>
<evidence type="ECO:0000256" key="2">
    <source>
        <dbReference type="ARBA" id="ARBA00047778"/>
    </source>
</evidence>
<evidence type="ECO:0000313" key="4">
    <source>
        <dbReference type="EMBL" id="SKC31283.1"/>
    </source>
</evidence>
<dbReference type="NCBIfam" id="TIGR00192">
    <property type="entry name" value="urease_beta"/>
    <property type="match status" value="1"/>
</dbReference>
<dbReference type="Pfam" id="PF00699">
    <property type="entry name" value="Urease_beta"/>
    <property type="match status" value="1"/>
</dbReference>
<dbReference type="Gene3D" id="2.10.150.10">
    <property type="entry name" value="Urease, beta subunit"/>
    <property type="match status" value="1"/>
</dbReference>
<dbReference type="InterPro" id="IPR036461">
    <property type="entry name" value="Urease_betasu_sf"/>
</dbReference>
<evidence type="ECO:0000313" key="3">
    <source>
        <dbReference type="EMBL" id="MEC6899523.1"/>
    </source>
</evidence>
<dbReference type="EMBL" id="FUZI01000001">
    <property type="protein sequence ID" value="SKC31283.1"/>
    <property type="molecule type" value="Genomic_DNA"/>
</dbReference>
<dbReference type="SUPFAM" id="SSF51278">
    <property type="entry name" value="Urease, beta-subunit"/>
    <property type="match status" value="1"/>
</dbReference>
<protein>
    <submittedName>
        <fullName evidence="4">Urease subunit beta</fullName>
        <ecNumber evidence="4">3.5.1.5</ecNumber>
    </submittedName>
</protein>
<dbReference type="GO" id="GO:0043419">
    <property type="term" value="P:urea catabolic process"/>
    <property type="evidence" value="ECO:0007669"/>
    <property type="project" value="InterPro"/>
</dbReference>
<dbReference type="GO" id="GO:0035550">
    <property type="term" value="C:urease complex"/>
    <property type="evidence" value="ECO:0007669"/>
    <property type="project" value="InterPro"/>
</dbReference>